<comment type="caution">
    <text evidence="4">The sequence shown here is derived from an EMBL/GenBank/DDBJ whole genome shotgun (WGS) entry which is preliminary data.</text>
</comment>
<dbReference type="PANTHER" id="PTHR43037:SF1">
    <property type="entry name" value="BLL1128 PROTEIN"/>
    <property type="match status" value="1"/>
</dbReference>
<accession>A0A432MLW5</accession>
<protein>
    <submittedName>
        <fullName evidence="4">Esterase</fullName>
    </submittedName>
</protein>
<dbReference type="Proteomes" id="UP000280296">
    <property type="component" value="Unassembled WGS sequence"/>
</dbReference>
<keyword evidence="5" id="KW-1185">Reference proteome</keyword>
<dbReference type="Gene3D" id="3.40.50.1820">
    <property type="entry name" value="alpha/beta hydrolase"/>
    <property type="match status" value="1"/>
</dbReference>
<dbReference type="InterPro" id="IPR050955">
    <property type="entry name" value="Plant_Biomass_Hydrol_Est"/>
</dbReference>
<dbReference type="PANTHER" id="PTHR43037">
    <property type="entry name" value="UNNAMED PRODUCT-RELATED"/>
    <property type="match status" value="1"/>
</dbReference>
<reference evidence="4 5" key="2">
    <citation type="submission" date="2019-01" db="EMBL/GenBank/DDBJ databases">
        <title>Tautonia sociabilis, a novel thermotolerant planctomycete of Isosphaeraceae family, isolated from a 4000 m deep subterranean habitat.</title>
        <authorList>
            <person name="Kovaleva O.L."/>
            <person name="Elcheninov A.G."/>
            <person name="Van Heerden E."/>
            <person name="Toshchakov S.V."/>
            <person name="Novikov A."/>
            <person name="Bonch-Osmolovskaya E.A."/>
            <person name="Kublanov I.V."/>
        </authorList>
    </citation>
    <scope>NUCLEOTIDE SEQUENCE [LARGE SCALE GENOMIC DNA]</scope>
    <source>
        <strain evidence="4 5">GM2012</strain>
    </source>
</reference>
<dbReference type="EMBL" id="RYZH01000014">
    <property type="protein sequence ID" value="RUL88125.1"/>
    <property type="molecule type" value="Genomic_DNA"/>
</dbReference>
<evidence type="ECO:0000259" key="3">
    <source>
        <dbReference type="Pfam" id="PF02230"/>
    </source>
</evidence>
<dbReference type="Pfam" id="PF02230">
    <property type="entry name" value="Abhydrolase_2"/>
    <property type="match status" value="1"/>
</dbReference>
<evidence type="ECO:0000256" key="2">
    <source>
        <dbReference type="SAM" id="MobiDB-lite"/>
    </source>
</evidence>
<dbReference type="AlphaFoldDB" id="A0A432MLW5"/>
<reference evidence="4 5" key="1">
    <citation type="submission" date="2018-12" db="EMBL/GenBank/DDBJ databases">
        <authorList>
            <person name="Toschakov S.V."/>
        </authorList>
    </citation>
    <scope>NUCLEOTIDE SEQUENCE [LARGE SCALE GENOMIC DNA]</scope>
    <source>
        <strain evidence="4 5">GM2012</strain>
    </source>
</reference>
<keyword evidence="1" id="KW-0732">Signal</keyword>
<dbReference type="InterPro" id="IPR003140">
    <property type="entry name" value="PLipase/COase/thioEstase"/>
</dbReference>
<dbReference type="GO" id="GO:0016787">
    <property type="term" value="F:hydrolase activity"/>
    <property type="evidence" value="ECO:0007669"/>
    <property type="project" value="InterPro"/>
</dbReference>
<dbReference type="OrthoDB" id="270827at2"/>
<gene>
    <name evidence="4" type="ORF">TsocGM_08905</name>
</gene>
<dbReference type="InterPro" id="IPR029058">
    <property type="entry name" value="AB_hydrolase_fold"/>
</dbReference>
<organism evidence="4 5">
    <name type="scientific">Tautonia sociabilis</name>
    <dbReference type="NCBI Taxonomy" id="2080755"/>
    <lineage>
        <taxon>Bacteria</taxon>
        <taxon>Pseudomonadati</taxon>
        <taxon>Planctomycetota</taxon>
        <taxon>Planctomycetia</taxon>
        <taxon>Isosphaerales</taxon>
        <taxon>Isosphaeraceae</taxon>
        <taxon>Tautonia</taxon>
    </lineage>
</organism>
<evidence type="ECO:0000256" key="1">
    <source>
        <dbReference type="ARBA" id="ARBA00022729"/>
    </source>
</evidence>
<proteinExistence type="predicted"/>
<feature type="region of interest" description="Disordered" evidence="2">
    <location>
        <begin position="70"/>
        <end position="93"/>
    </location>
</feature>
<sequence>MGPDPNAEATFVPHRYEPNYAYPLLVLLHRRGGDEQQLVDAMPTMSWRNYVGLGLRGPEALTRGGRPAGFDWGPAFRHPRRRPGPQWEEPEPSGLISRVMAGGPADPVDAIEDALFAGVRRTMRALHVHSERIFLVGIGEGAAVAYRIGLSHPDRFAGVVAINGWIPRGFRPLARWHECRSLRILALHGLWNARAPLQDARKDVAMLRNAGLRVGFRGYESARAITPMMLSDIDSWLIDQCTAPVD</sequence>
<evidence type="ECO:0000313" key="4">
    <source>
        <dbReference type="EMBL" id="RUL88125.1"/>
    </source>
</evidence>
<feature type="domain" description="Phospholipase/carboxylesterase/thioesterase" evidence="3">
    <location>
        <begin position="120"/>
        <end position="237"/>
    </location>
</feature>
<name>A0A432MLW5_9BACT</name>
<dbReference type="SUPFAM" id="SSF53474">
    <property type="entry name" value="alpha/beta-Hydrolases"/>
    <property type="match status" value="1"/>
</dbReference>
<evidence type="ECO:0000313" key="5">
    <source>
        <dbReference type="Proteomes" id="UP000280296"/>
    </source>
</evidence>